<dbReference type="InterPro" id="IPR035595">
    <property type="entry name" value="UDP_glycos_trans_CS"/>
</dbReference>
<dbReference type="FunFam" id="3.40.50.2000:FF:000107">
    <property type="entry name" value="Glycosyltransferase"/>
    <property type="match status" value="1"/>
</dbReference>
<organism evidence="5 6">
    <name type="scientific">Liquidambar formosana</name>
    <name type="common">Formosan gum</name>
    <dbReference type="NCBI Taxonomy" id="63359"/>
    <lineage>
        <taxon>Eukaryota</taxon>
        <taxon>Viridiplantae</taxon>
        <taxon>Streptophyta</taxon>
        <taxon>Embryophyta</taxon>
        <taxon>Tracheophyta</taxon>
        <taxon>Spermatophyta</taxon>
        <taxon>Magnoliopsida</taxon>
        <taxon>eudicotyledons</taxon>
        <taxon>Gunneridae</taxon>
        <taxon>Pentapetalae</taxon>
        <taxon>Saxifragales</taxon>
        <taxon>Altingiaceae</taxon>
        <taxon>Liquidambar</taxon>
    </lineage>
</organism>
<dbReference type="GO" id="GO:0035251">
    <property type="term" value="F:UDP-glucosyltransferase activity"/>
    <property type="evidence" value="ECO:0007669"/>
    <property type="project" value="TreeGrafter"/>
</dbReference>
<sequence length="481" mass="53181">MASLSQPHVVIFPFMAQGHTLPLIDLSKALTHRGLKVTIITTPSNAPSLLPKIAKHPQISLSIIPFPRVKCLPENCENTVNFPSMDLWIPFLTAIKELKQPFEGVLEEMSQAGCLPICVISDFFLGWTLASCRSFSIPRIVFHGMGTLPLLIVKTAFLHGPCIAASSYSDTVHFPELTIPFTLTGSDFPDLQSTAPIDLFSKIASEFGEADDKSWGVIVNSFEELDGGYIAPLESFYKEGGAKAWCVGPVFLYDPIEQDGSAHNENQSYPYIKWLDGWSRSADVIYVSFGSQAHMSDRQMDEIALGLEMAGEPFVWVIRSSTWAPPDTWEERVKDRGLIVKNWVEQRSILAHPAIGGFLSHCGWNSVLESLSNGVPILAWPVANDQPVNAKFVVDGLGAGIWVPQRSEDGEKIVTVDHDLICDGVKELMRGDKGRKARETAQVLRRQARRAVEKGGSSDKRLDELIECLIHKEKKISKDIG</sequence>
<keyword evidence="6" id="KW-1185">Reference proteome</keyword>
<evidence type="ECO:0000256" key="4">
    <source>
        <dbReference type="RuleBase" id="RU362057"/>
    </source>
</evidence>
<dbReference type="CDD" id="cd03784">
    <property type="entry name" value="GT1_Gtf-like"/>
    <property type="match status" value="1"/>
</dbReference>
<dbReference type="SUPFAM" id="SSF53756">
    <property type="entry name" value="UDP-Glycosyltransferase/glycogen phosphorylase"/>
    <property type="match status" value="1"/>
</dbReference>
<dbReference type="Proteomes" id="UP001415857">
    <property type="component" value="Unassembled WGS sequence"/>
</dbReference>
<accession>A0AAP0RDH1</accession>
<proteinExistence type="inferred from homology"/>
<name>A0AAP0RDH1_LIQFO</name>
<dbReference type="PANTHER" id="PTHR48047">
    <property type="entry name" value="GLYCOSYLTRANSFERASE"/>
    <property type="match status" value="1"/>
</dbReference>
<keyword evidence="3" id="KW-0328">Glycosyltransferase</keyword>
<dbReference type="AlphaFoldDB" id="A0AAP0RDH1"/>
<reference evidence="5 6" key="1">
    <citation type="journal article" date="2024" name="Plant J.">
        <title>Genome sequences and population genomics reveal climatic adaptation and genomic divergence between two closely related sweetgum species.</title>
        <authorList>
            <person name="Xu W.Q."/>
            <person name="Ren C.Q."/>
            <person name="Zhang X.Y."/>
            <person name="Comes H.P."/>
            <person name="Liu X.H."/>
            <person name="Li Y.G."/>
            <person name="Kettle C.J."/>
            <person name="Jalonen R."/>
            <person name="Gaisberger H."/>
            <person name="Ma Y.Z."/>
            <person name="Qiu Y.X."/>
        </authorList>
    </citation>
    <scope>NUCLEOTIDE SEQUENCE [LARGE SCALE GENOMIC DNA]</scope>
    <source>
        <strain evidence="5">Hangzhou</strain>
    </source>
</reference>
<dbReference type="EMBL" id="JBBPBK010000011">
    <property type="protein sequence ID" value="KAK9275766.1"/>
    <property type="molecule type" value="Genomic_DNA"/>
</dbReference>
<dbReference type="EC" id="2.4.1.-" evidence="4"/>
<evidence type="ECO:0000256" key="1">
    <source>
        <dbReference type="ARBA" id="ARBA00009995"/>
    </source>
</evidence>
<dbReference type="InterPro" id="IPR002213">
    <property type="entry name" value="UDP_glucos_trans"/>
</dbReference>
<evidence type="ECO:0000313" key="5">
    <source>
        <dbReference type="EMBL" id="KAK9275766.1"/>
    </source>
</evidence>
<comment type="similarity">
    <text evidence="1 3">Belongs to the UDP-glycosyltransferase family.</text>
</comment>
<gene>
    <name evidence="5" type="ORF">L1049_023035</name>
</gene>
<keyword evidence="2 3" id="KW-0808">Transferase</keyword>
<protein>
    <recommendedName>
        <fullName evidence="4">Glycosyltransferase</fullName>
        <ecNumber evidence="4">2.4.1.-</ecNumber>
    </recommendedName>
</protein>
<evidence type="ECO:0000256" key="3">
    <source>
        <dbReference type="RuleBase" id="RU003718"/>
    </source>
</evidence>
<comment type="caution">
    <text evidence="5">The sequence shown here is derived from an EMBL/GenBank/DDBJ whole genome shotgun (WGS) entry which is preliminary data.</text>
</comment>
<dbReference type="Gene3D" id="3.40.50.2000">
    <property type="entry name" value="Glycogen Phosphorylase B"/>
    <property type="match status" value="2"/>
</dbReference>
<dbReference type="Pfam" id="PF00201">
    <property type="entry name" value="UDPGT"/>
    <property type="match status" value="1"/>
</dbReference>
<dbReference type="PANTHER" id="PTHR48047:SF218">
    <property type="entry name" value="GLYCOSYLTRANSFERASE"/>
    <property type="match status" value="1"/>
</dbReference>
<evidence type="ECO:0000313" key="6">
    <source>
        <dbReference type="Proteomes" id="UP001415857"/>
    </source>
</evidence>
<dbReference type="PROSITE" id="PS00375">
    <property type="entry name" value="UDPGT"/>
    <property type="match status" value="1"/>
</dbReference>
<evidence type="ECO:0000256" key="2">
    <source>
        <dbReference type="ARBA" id="ARBA00022679"/>
    </source>
</evidence>